<dbReference type="Gene3D" id="1.20.1540.10">
    <property type="entry name" value="Rhomboid-like"/>
    <property type="match status" value="1"/>
</dbReference>
<evidence type="ECO:0000313" key="11">
    <source>
        <dbReference type="Proteomes" id="UP000585272"/>
    </source>
</evidence>
<dbReference type="RefSeq" id="WP_183339611.1">
    <property type="nucleotide sequence ID" value="NZ_JACHNU010000001.1"/>
</dbReference>
<gene>
    <name evidence="10" type="ORF">BDZ31_001014</name>
</gene>
<feature type="transmembrane region" description="Helical" evidence="8">
    <location>
        <begin position="93"/>
        <end position="110"/>
    </location>
</feature>
<comment type="similarity">
    <text evidence="2">Belongs to the peptidase S54 family.</text>
</comment>
<accession>A0A840IB09</accession>
<dbReference type="InterPro" id="IPR035952">
    <property type="entry name" value="Rhomboid-like_sf"/>
</dbReference>
<dbReference type="GO" id="GO:0006508">
    <property type="term" value="P:proteolysis"/>
    <property type="evidence" value="ECO:0007669"/>
    <property type="project" value="UniProtKB-KW"/>
</dbReference>
<keyword evidence="3 8" id="KW-0812">Transmembrane</keyword>
<sequence length="237" mass="23715">MSYVPTTPGSPPQRPRGGGGSGGARGGSVFGALVLLVLVNVGVFLVQLASAPFSDMMDGSLVEHGGLNGWQVDHGDWWRVVTSGFLHANGPHLFGNLVALLILGGVLSVAVGPLRMLLVYAAGLLGGAFSVLAFDPNALTVGASGAIFGLAGGALLVGVRQRRILLLVFAAAWTVYSLSSTLFVPGISQAGHLGGLVAGGLAGSLLVGEGARLRSESAATGLVVGLVVVLFAGALLI</sequence>
<feature type="transmembrane region" description="Helical" evidence="8">
    <location>
        <begin position="219"/>
        <end position="236"/>
    </location>
</feature>
<dbReference type="GO" id="GO:0004252">
    <property type="term" value="F:serine-type endopeptidase activity"/>
    <property type="evidence" value="ECO:0007669"/>
    <property type="project" value="InterPro"/>
</dbReference>
<evidence type="ECO:0000256" key="8">
    <source>
        <dbReference type="SAM" id="Phobius"/>
    </source>
</evidence>
<keyword evidence="4" id="KW-0378">Hydrolase</keyword>
<keyword evidence="11" id="KW-1185">Reference proteome</keyword>
<evidence type="ECO:0000256" key="3">
    <source>
        <dbReference type="ARBA" id="ARBA00022692"/>
    </source>
</evidence>
<evidence type="ECO:0000256" key="7">
    <source>
        <dbReference type="SAM" id="MobiDB-lite"/>
    </source>
</evidence>
<feature type="transmembrane region" description="Helical" evidence="8">
    <location>
        <begin position="164"/>
        <end position="184"/>
    </location>
</feature>
<name>A0A840IB09_9ACTN</name>
<dbReference type="AlphaFoldDB" id="A0A840IB09"/>
<dbReference type="InterPro" id="IPR050925">
    <property type="entry name" value="Rhomboid_protease_S54"/>
</dbReference>
<feature type="transmembrane region" description="Helical" evidence="8">
    <location>
        <begin position="140"/>
        <end position="157"/>
    </location>
</feature>
<dbReference type="EMBL" id="JACHNU010000001">
    <property type="protein sequence ID" value="MBB4661441.1"/>
    <property type="molecule type" value="Genomic_DNA"/>
</dbReference>
<keyword evidence="6 8" id="KW-0472">Membrane</keyword>
<keyword evidence="5 8" id="KW-1133">Transmembrane helix</keyword>
<evidence type="ECO:0000256" key="1">
    <source>
        <dbReference type="ARBA" id="ARBA00004141"/>
    </source>
</evidence>
<dbReference type="InterPro" id="IPR022764">
    <property type="entry name" value="Peptidase_S54_rhomboid_dom"/>
</dbReference>
<dbReference type="Proteomes" id="UP000585272">
    <property type="component" value="Unassembled WGS sequence"/>
</dbReference>
<comment type="subcellular location">
    <subcellularLocation>
        <location evidence="1">Membrane</location>
        <topology evidence="1">Multi-pass membrane protein</topology>
    </subcellularLocation>
</comment>
<protein>
    <submittedName>
        <fullName evidence="10">Membrane associated rhomboid family serine protease</fullName>
    </submittedName>
</protein>
<feature type="domain" description="Peptidase S54 rhomboid" evidence="9">
    <location>
        <begin position="75"/>
        <end position="207"/>
    </location>
</feature>
<dbReference type="PANTHER" id="PTHR43731:SF14">
    <property type="entry name" value="PRESENILIN-ASSOCIATED RHOMBOID-LIKE PROTEIN, MITOCHONDRIAL"/>
    <property type="match status" value="1"/>
</dbReference>
<feature type="transmembrane region" description="Helical" evidence="8">
    <location>
        <begin position="29"/>
        <end position="49"/>
    </location>
</feature>
<organism evidence="10 11">
    <name type="scientific">Conexibacter arvalis</name>
    <dbReference type="NCBI Taxonomy" id="912552"/>
    <lineage>
        <taxon>Bacteria</taxon>
        <taxon>Bacillati</taxon>
        <taxon>Actinomycetota</taxon>
        <taxon>Thermoleophilia</taxon>
        <taxon>Solirubrobacterales</taxon>
        <taxon>Conexibacteraceae</taxon>
        <taxon>Conexibacter</taxon>
    </lineage>
</organism>
<evidence type="ECO:0000259" key="9">
    <source>
        <dbReference type="Pfam" id="PF01694"/>
    </source>
</evidence>
<dbReference type="GO" id="GO:0016020">
    <property type="term" value="C:membrane"/>
    <property type="evidence" value="ECO:0007669"/>
    <property type="project" value="UniProtKB-SubCell"/>
</dbReference>
<dbReference type="SUPFAM" id="SSF144091">
    <property type="entry name" value="Rhomboid-like"/>
    <property type="match status" value="1"/>
</dbReference>
<evidence type="ECO:0000256" key="6">
    <source>
        <dbReference type="ARBA" id="ARBA00023136"/>
    </source>
</evidence>
<keyword evidence="10" id="KW-0645">Protease</keyword>
<feature type="region of interest" description="Disordered" evidence="7">
    <location>
        <begin position="1"/>
        <end position="23"/>
    </location>
</feature>
<evidence type="ECO:0000256" key="2">
    <source>
        <dbReference type="ARBA" id="ARBA00009045"/>
    </source>
</evidence>
<comment type="caution">
    <text evidence="10">The sequence shown here is derived from an EMBL/GenBank/DDBJ whole genome shotgun (WGS) entry which is preliminary data.</text>
</comment>
<evidence type="ECO:0000313" key="10">
    <source>
        <dbReference type="EMBL" id="MBB4661441.1"/>
    </source>
</evidence>
<proteinExistence type="inferred from homology"/>
<dbReference type="PANTHER" id="PTHR43731">
    <property type="entry name" value="RHOMBOID PROTEASE"/>
    <property type="match status" value="1"/>
</dbReference>
<evidence type="ECO:0000256" key="4">
    <source>
        <dbReference type="ARBA" id="ARBA00022801"/>
    </source>
</evidence>
<evidence type="ECO:0000256" key="5">
    <source>
        <dbReference type="ARBA" id="ARBA00022989"/>
    </source>
</evidence>
<reference evidence="10 11" key="1">
    <citation type="submission" date="2020-08" db="EMBL/GenBank/DDBJ databases">
        <title>Genomic Encyclopedia of Archaeal and Bacterial Type Strains, Phase II (KMG-II): from individual species to whole genera.</title>
        <authorList>
            <person name="Goeker M."/>
        </authorList>
    </citation>
    <scope>NUCLEOTIDE SEQUENCE [LARGE SCALE GENOMIC DNA]</scope>
    <source>
        <strain evidence="10 11">DSM 23288</strain>
    </source>
</reference>
<feature type="transmembrane region" description="Helical" evidence="8">
    <location>
        <begin position="117"/>
        <end position="134"/>
    </location>
</feature>
<dbReference type="Pfam" id="PF01694">
    <property type="entry name" value="Rhomboid"/>
    <property type="match status" value="1"/>
</dbReference>